<feature type="transmembrane region" description="Helical" evidence="1">
    <location>
        <begin position="184"/>
        <end position="204"/>
    </location>
</feature>
<dbReference type="InterPro" id="IPR000160">
    <property type="entry name" value="GGDEF_dom"/>
</dbReference>
<evidence type="ECO:0000313" key="3">
    <source>
        <dbReference type="EMBL" id="GGK31702.1"/>
    </source>
</evidence>
<keyword evidence="1" id="KW-1133">Transmembrane helix</keyword>
<feature type="domain" description="GGDEF" evidence="2">
    <location>
        <begin position="244"/>
        <end position="379"/>
    </location>
</feature>
<gene>
    <name evidence="3" type="ORF">GCM10008955_26920</name>
</gene>
<dbReference type="Proteomes" id="UP000647587">
    <property type="component" value="Unassembled WGS sequence"/>
</dbReference>
<dbReference type="PANTHER" id="PTHR45138">
    <property type="entry name" value="REGULATORY COMPONENTS OF SENSORY TRANSDUCTION SYSTEM"/>
    <property type="match status" value="1"/>
</dbReference>
<keyword evidence="4" id="KW-1185">Reference proteome</keyword>
<comment type="caution">
    <text evidence="3">The sequence shown here is derived from an EMBL/GenBank/DDBJ whole genome shotgun (WGS) entry which is preliminary data.</text>
</comment>
<evidence type="ECO:0000259" key="2">
    <source>
        <dbReference type="PROSITE" id="PS50887"/>
    </source>
</evidence>
<reference evidence="4" key="1">
    <citation type="journal article" date="2019" name="Int. J. Syst. Evol. Microbiol.">
        <title>The Global Catalogue of Microorganisms (GCM) 10K type strain sequencing project: providing services to taxonomists for standard genome sequencing and annotation.</title>
        <authorList>
            <consortium name="The Broad Institute Genomics Platform"/>
            <consortium name="The Broad Institute Genome Sequencing Center for Infectious Disease"/>
            <person name="Wu L."/>
            <person name="Ma J."/>
        </authorList>
    </citation>
    <scope>NUCLEOTIDE SEQUENCE [LARGE SCALE GENOMIC DNA]</scope>
    <source>
        <strain evidence="4">JCM 30331</strain>
    </source>
</reference>
<evidence type="ECO:0000256" key="1">
    <source>
        <dbReference type="SAM" id="Phobius"/>
    </source>
</evidence>
<proteinExistence type="predicted"/>
<sequence length="379" mass="41477">MLHKPQARLIAGLVLATCALGTVTGLASLKLDQAFEHSAHITRDTTHRIEITLRLQKLLQRAVIPVHHYHIEGSSVQREHFALLASQIGDTLAEAQEPHDGAHPEEFAEIAASWQTIRSQVTAILAMPDPNAGGLRAIHERIHGLDVQVRALSDQVGLLHDADRARTRSQLASAARWNRTLTRVVLGAFFLTVLSLLLGAFSIMRSQAVLRELSMRDALTGLFNRREFQARLEGHLDQARRHGQPCSVLLLDVDHFKVVNDTYGHDVGDRVLQELAGLVSGVVRQTDVVARFGGEEIVALLPDTDEHVALVMGDRIREAVAAHHGFSAPDGTAFRITVSIGVASFPSDAPREDALIRAADQAMYAAKHSGRNRVARRPA</sequence>
<dbReference type="InterPro" id="IPR043128">
    <property type="entry name" value="Rev_trsase/Diguanyl_cyclase"/>
</dbReference>
<dbReference type="Pfam" id="PF00990">
    <property type="entry name" value="GGDEF"/>
    <property type="match status" value="1"/>
</dbReference>
<evidence type="ECO:0000313" key="4">
    <source>
        <dbReference type="Proteomes" id="UP000647587"/>
    </source>
</evidence>
<dbReference type="CDD" id="cd01949">
    <property type="entry name" value="GGDEF"/>
    <property type="match status" value="1"/>
</dbReference>
<accession>A0ABQ2EYV7</accession>
<dbReference type="InterPro" id="IPR050469">
    <property type="entry name" value="Diguanylate_Cyclase"/>
</dbReference>
<keyword evidence="1" id="KW-0472">Membrane</keyword>
<dbReference type="Gene3D" id="3.30.70.270">
    <property type="match status" value="1"/>
</dbReference>
<organism evidence="3 4">
    <name type="scientific">Deinococcus malanensis</name>
    <dbReference type="NCBI Taxonomy" id="1706855"/>
    <lineage>
        <taxon>Bacteria</taxon>
        <taxon>Thermotogati</taxon>
        <taxon>Deinococcota</taxon>
        <taxon>Deinococci</taxon>
        <taxon>Deinococcales</taxon>
        <taxon>Deinococcaceae</taxon>
        <taxon>Deinococcus</taxon>
    </lineage>
</organism>
<keyword evidence="1" id="KW-0812">Transmembrane</keyword>
<protein>
    <recommendedName>
        <fullName evidence="2">GGDEF domain-containing protein</fullName>
    </recommendedName>
</protein>
<name>A0ABQ2EYV7_9DEIO</name>
<dbReference type="SUPFAM" id="SSF55073">
    <property type="entry name" value="Nucleotide cyclase"/>
    <property type="match status" value="1"/>
</dbReference>
<dbReference type="RefSeq" id="WP_189009641.1">
    <property type="nucleotide sequence ID" value="NZ_BMPP01000011.1"/>
</dbReference>
<dbReference type="NCBIfam" id="TIGR00254">
    <property type="entry name" value="GGDEF"/>
    <property type="match status" value="1"/>
</dbReference>
<dbReference type="EMBL" id="BMPP01000011">
    <property type="protein sequence ID" value="GGK31702.1"/>
    <property type="molecule type" value="Genomic_DNA"/>
</dbReference>
<dbReference type="InterPro" id="IPR029787">
    <property type="entry name" value="Nucleotide_cyclase"/>
</dbReference>
<dbReference type="PROSITE" id="PS50887">
    <property type="entry name" value="GGDEF"/>
    <property type="match status" value="1"/>
</dbReference>
<dbReference type="SMART" id="SM00267">
    <property type="entry name" value="GGDEF"/>
    <property type="match status" value="1"/>
</dbReference>
<dbReference type="PANTHER" id="PTHR45138:SF9">
    <property type="entry name" value="DIGUANYLATE CYCLASE DGCM-RELATED"/>
    <property type="match status" value="1"/>
</dbReference>